<evidence type="ECO:0000256" key="2">
    <source>
        <dbReference type="ARBA" id="ARBA00022723"/>
    </source>
</evidence>
<keyword evidence="10" id="KW-1185">Reference proteome</keyword>
<evidence type="ECO:0000259" key="8">
    <source>
        <dbReference type="PROSITE" id="PS50808"/>
    </source>
</evidence>
<dbReference type="GO" id="GO:0005634">
    <property type="term" value="C:nucleus"/>
    <property type="evidence" value="ECO:0007669"/>
    <property type="project" value="UniProtKB-SubCell"/>
</dbReference>
<feature type="region of interest" description="Disordered" evidence="7">
    <location>
        <begin position="174"/>
        <end position="226"/>
    </location>
</feature>
<dbReference type="AlphaFoldDB" id="A0A6A4WAJ3"/>
<dbReference type="OrthoDB" id="1306014at2759"/>
<evidence type="ECO:0000313" key="10">
    <source>
        <dbReference type="Proteomes" id="UP000440578"/>
    </source>
</evidence>
<sequence>MGRKKKKQQKPWCWYCNREFDDEKILIQHQKAKHFKCHICHKKLYTGPGLSIHCMQVHKETVDKVPNAVPSRNNIEIEIYGMEGIPEDDLKAHEQSAKSGPADSDGEPSASSPDVARPGSKPSTPASPGVGAAFGGSGLPGLSAGQQRGHARMIGPMGQLTHIPGMGMALPGGVRPLFPSAQATGSSGSSSGASTKTTTSTATSRPALIPQVAGATSKIVHPEEDVSLEERRNQLAKYHQQMRAAAAAAAVPMPAVSMPTVSLIHQPLMGSLANVMAMHQQPRLVVSQPTPLPIPQIPHLLRPGYLPVSMGAPQLLGQPPHQLLFAPRPPALQLQPHAHLLAAPGAPLLPPGFHLPPGLLGAAAPPAPHPHQLLAAAPTPFPPGAAAAAAAAAFMPRFIFR</sequence>
<dbReference type="Proteomes" id="UP000440578">
    <property type="component" value="Unassembled WGS sequence"/>
</dbReference>
<keyword evidence="3 6" id="KW-0863">Zinc-finger</keyword>
<dbReference type="EMBL" id="VIIS01001233">
    <property type="protein sequence ID" value="KAF0300804.1"/>
    <property type="molecule type" value="Genomic_DNA"/>
</dbReference>
<evidence type="ECO:0000256" key="5">
    <source>
        <dbReference type="ARBA" id="ARBA00023242"/>
    </source>
</evidence>
<evidence type="ECO:0000256" key="7">
    <source>
        <dbReference type="SAM" id="MobiDB-lite"/>
    </source>
</evidence>
<evidence type="ECO:0000256" key="1">
    <source>
        <dbReference type="ARBA" id="ARBA00004123"/>
    </source>
</evidence>
<name>A0A6A4WAJ3_AMPAM</name>
<comment type="caution">
    <text evidence="9">The sequence shown here is derived from an EMBL/GenBank/DDBJ whole genome shotgun (WGS) entry which is preliminary data.</text>
</comment>
<dbReference type="PANTHER" id="PTHR23215:SF0">
    <property type="entry name" value="BUB3-INTERACTING AND GLEBS MOTIF-CONTAINING PROTEIN ZNF207"/>
    <property type="match status" value="1"/>
</dbReference>
<protein>
    <submittedName>
        <fullName evidence="9">BUB3-interacting and GLEBS motif-containing protein ZNF207</fullName>
    </submittedName>
</protein>
<dbReference type="InterPro" id="IPR003656">
    <property type="entry name" value="Znf_BED"/>
</dbReference>
<dbReference type="PANTHER" id="PTHR23215">
    <property type="entry name" value="ZINC FINGER PROTEIN 207"/>
    <property type="match status" value="1"/>
</dbReference>
<dbReference type="GO" id="GO:0008270">
    <property type="term" value="F:zinc ion binding"/>
    <property type="evidence" value="ECO:0007669"/>
    <property type="project" value="UniProtKB-KW"/>
</dbReference>
<gene>
    <name evidence="9" type="primary">znf207</name>
    <name evidence="9" type="ORF">FJT64_026770</name>
</gene>
<comment type="subcellular location">
    <subcellularLocation>
        <location evidence="1">Nucleus</location>
    </subcellularLocation>
</comment>
<feature type="compositionally biased region" description="Low complexity" evidence="7">
    <location>
        <begin position="180"/>
        <end position="204"/>
    </location>
</feature>
<feature type="domain" description="BED-type" evidence="8">
    <location>
        <begin position="6"/>
        <end position="65"/>
    </location>
</feature>
<keyword evidence="2" id="KW-0479">Metal-binding</keyword>
<accession>A0A6A4WAJ3</accession>
<organism evidence="9 10">
    <name type="scientific">Amphibalanus amphitrite</name>
    <name type="common">Striped barnacle</name>
    <name type="synonym">Balanus amphitrite</name>
    <dbReference type="NCBI Taxonomy" id="1232801"/>
    <lineage>
        <taxon>Eukaryota</taxon>
        <taxon>Metazoa</taxon>
        <taxon>Ecdysozoa</taxon>
        <taxon>Arthropoda</taxon>
        <taxon>Crustacea</taxon>
        <taxon>Multicrustacea</taxon>
        <taxon>Cirripedia</taxon>
        <taxon>Thoracica</taxon>
        <taxon>Thoracicalcarea</taxon>
        <taxon>Balanomorpha</taxon>
        <taxon>Balanoidea</taxon>
        <taxon>Balanidae</taxon>
        <taxon>Amphibalaninae</taxon>
        <taxon>Amphibalanus</taxon>
    </lineage>
</organism>
<dbReference type="PROSITE" id="PS00028">
    <property type="entry name" value="ZINC_FINGER_C2H2_1"/>
    <property type="match status" value="2"/>
</dbReference>
<keyword evidence="4" id="KW-0862">Zinc</keyword>
<dbReference type="PROSITE" id="PS50808">
    <property type="entry name" value="ZF_BED"/>
    <property type="match status" value="1"/>
</dbReference>
<proteinExistence type="predicted"/>
<evidence type="ECO:0000256" key="4">
    <source>
        <dbReference type="ARBA" id="ARBA00022833"/>
    </source>
</evidence>
<keyword evidence="5" id="KW-0539">Nucleus</keyword>
<dbReference type="InterPro" id="IPR013087">
    <property type="entry name" value="Znf_C2H2_type"/>
</dbReference>
<reference evidence="9 10" key="1">
    <citation type="submission" date="2019-07" db="EMBL/GenBank/DDBJ databases">
        <title>Draft genome assembly of a fouling barnacle, Amphibalanus amphitrite (Darwin, 1854): The first reference genome for Thecostraca.</title>
        <authorList>
            <person name="Kim W."/>
        </authorList>
    </citation>
    <scope>NUCLEOTIDE SEQUENCE [LARGE SCALE GENOMIC DNA]</scope>
    <source>
        <strain evidence="9">SNU_AA5</strain>
        <tissue evidence="9">Soma without cirri and trophi</tissue>
    </source>
</reference>
<evidence type="ECO:0000256" key="6">
    <source>
        <dbReference type="PROSITE-ProRule" id="PRU00027"/>
    </source>
</evidence>
<dbReference type="GO" id="GO:0003677">
    <property type="term" value="F:DNA binding"/>
    <property type="evidence" value="ECO:0007669"/>
    <property type="project" value="InterPro"/>
</dbReference>
<feature type="region of interest" description="Disordered" evidence="7">
    <location>
        <begin position="91"/>
        <end position="149"/>
    </location>
</feature>
<evidence type="ECO:0000313" key="9">
    <source>
        <dbReference type="EMBL" id="KAF0300804.1"/>
    </source>
</evidence>
<dbReference type="CDD" id="cd20908">
    <property type="entry name" value="SUF4-like"/>
    <property type="match status" value="1"/>
</dbReference>
<dbReference type="SMART" id="SM00355">
    <property type="entry name" value="ZnF_C2H2"/>
    <property type="match status" value="2"/>
</dbReference>
<evidence type="ECO:0000256" key="3">
    <source>
        <dbReference type="ARBA" id="ARBA00022771"/>
    </source>
</evidence>